<dbReference type="PANTHER" id="PTHR16138">
    <property type="entry name" value="MYCOPHENOLIC ACID ACYL-GLUCURONIDE ESTERASE, MITOCHONDRIAL"/>
    <property type="match status" value="1"/>
</dbReference>
<dbReference type="InterPro" id="IPR056508">
    <property type="entry name" value="HPAT-like"/>
</dbReference>
<dbReference type="InterPro" id="IPR022742">
    <property type="entry name" value="Hydrolase_4"/>
</dbReference>
<sequence length="616" mass="67554">MHGEKARELQLFCTRQLGCNYWALEYQGHGDSTQNFEECTLTTWLDDVLQLLDTIGSQRQFLVGSSMGAWLALHAALRRPHLVQGLLLLAPAVDISQHWQAVAQPAGVDAAGHDLVLLPSAYVEGGGIRVRRQLLEEGSAHHLLLHTGQLDSLTCPATIMHSVQDDVIPLQLVQRLADELQRSSRAFHLELVPDGNHRLSREGDLRLMCRLLGQLVQQTLEGMALSLLPPALACAAVAAAWLVLSMHRSAAYQACAAAAAAAPGTSTGTSGHSGSTVHVLFTSNGTPYLNRQTLILYGTYRLARRMPGGDTMAAITRILHRTQDDELSPYVPTYRVDPLRPACDTGACPYPAADRPNAVRRFLDAAKRDPALVKAPLLLLIETDFVFVRPLQGIPNAETLARPIGFRYLNMNAAAAPVVMRRLYPPGFGPLSDLQPTGPSPVLARLDQWMTVADRWEGFTAQLEADEHAKSVLGHMREMYAFVAAAAVARFNLELQSPPDSMLMIQPPVHDGLGQAAMLHYTWATRLLFPNGTDAWKFEKRDYTKQQEVDEMPLVPLPPPFQEGWTTPSAAAPAGRSTTRGQYDMMVLLAETMNRGIEEVGGPRWREVLGRSHDAG</sequence>
<reference evidence="4" key="1">
    <citation type="submission" date="2020-11" db="EMBL/GenBank/DDBJ databases">
        <title>Chlorella ohadii genome sequencing and assembly.</title>
        <authorList>
            <person name="Murik O."/>
            <person name="Treves H."/>
            <person name="Kedem I."/>
            <person name="Shotland Y."/>
            <person name="Kaplan A."/>
        </authorList>
    </citation>
    <scope>NUCLEOTIDE SEQUENCE</scope>
    <source>
        <strain evidence="4">1</strain>
    </source>
</reference>
<accession>A0AAD5DIY8</accession>
<dbReference type="InterPro" id="IPR029058">
    <property type="entry name" value="AB_hydrolase_fold"/>
</dbReference>
<dbReference type="InterPro" id="IPR052382">
    <property type="entry name" value="ABHD10_acyl-thioesterase"/>
</dbReference>
<dbReference type="SUPFAM" id="SSF53474">
    <property type="entry name" value="alpha/beta-Hydrolases"/>
    <property type="match status" value="1"/>
</dbReference>
<dbReference type="AlphaFoldDB" id="A0AAD5DIY8"/>
<keyword evidence="1" id="KW-0378">Hydrolase</keyword>
<evidence type="ECO:0000313" key="4">
    <source>
        <dbReference type="EMBL" id="KAI7838825.1"/>
    </source>
</evidence>
<dbReference type="Pfam" id="PF23452">
    <property type="entry name" value="HPAT"/>
    <property type="match status" value="1"/>
</dbReference>
<dbReference type="Gene3D" id="3.40.50.1820">
    <property type="entry name" value="alpha/beta hydrolase"/>
    <property type="match status" value="1"/>
</dbReference>
<evidence type="ECO:0000259" key="2">
    <source>
        <dbReference type="Pfam" id="PF12146"/>
    </source>
</evidence>
<feature type="domain" description="Hydroxyproline O-arabinosyltransferase-like" evidence="3">
    <location>
        <begin position="278"/>
        <end position="556"/>
    </location>
</feature>
<gene>
    <name evidence="4" type="ORF">COHA_007439</name>
</gene>
<feature type="domain" description="Serine aminopeptidase S33" evidence="2">
    <location>
        <begin position="17"/>
        <end position="103"/>
    </location>
</feature>
<comment type="caution">
    <text evidence="4">The sequence shown here is derived from an EMBL/GenBank/DDBJ whole genome shotgun (WGS) entry which is preliminary data.</text>
</comment>
<keyword evidence="5" id="KW-1185">Reference proteome</keyword>
<dbReference type="EMBL" id="JADXDR010000118">
    <property type="protein sequence ID" value="KAI7838825.1"/>
    <property type="molecule type" value="Genomic_DNA"/>
</dbReference>
<evidence type="ECO:0000259" key="3">
    <source>
        <dbReference type="Pfam" id="PF23452"/>
    </source>
</evidence>
<protein>
    <recommendedName>
        <fullName evidence="6">Serine aminopeptidase S33 domain-containing protein</fullName>
    </recommendedName>
</protein>
<name>A0AAD5DIY8_9CHLO</name>
<dbReference type="PANTHER" id="PTHR16138:SF7">
    <property type="entry name" value="PALMITOYL-PROTEIN THIOESTERASE ABHD10, MITOCHONDRIAL"/>
    <property type="match status" value="1"/>
</dbReference>
<evidence type="ECO:0000313" key="5">
    <source>
        <dbReference type="Proteomes" id="UP001205105"/>
    </source>
</evidence>
<evidence type="ECO:0000256" key="1">
    <source>
        <dbReference type="ARBA" id="ARBA00022801"/>
    </source>
</evidence>
<organism evidence="4 5">
    <name type="scientific">Chlorella ohadii</name>
    <dbReference type="NCBI Taxonomy" id="2649997"/>
    <lineage>
        <taxon>Eukaryota</taxon>
        <taxon>Viridiplantae</taxon>
        <taxon>Chlorophyta</taxon>
        <taxon>core chlorophytes</taxon>
        <taxon>Trebouxiophyceae</taxon>
        <taxon>Chlorellales</taxon>
        <taxon>Chlorellaceae</taxon>
        <taxon>Chlorella clade</taxon>
        <taxon>Chlorella</taxon>
    </lineage>
</organism>
<proteinExistence type="predicted"/>
<dbReference type="GO" id="GO:0004553">
    <property type="term" value="F:hydrolase activity, hydrolyzing O-glycosyl compounds"/>
    <property type="evidence" value="ECO:0007669"/>
    <property type="project" value="TreeGrafter"/>
</dbReference>
<dbReference type="Proteomes" id="UP001205105">
    <property type="component" value="Unassembled WGS sequence"/>
</dbReference>
<evidence type="ECO:0008006" key="6">
    <source>
        <dbReference type="Google" id="ProtNLM"/>
    </source>
</evidence>
<dbReference type="Pfam" id="PF12146">
    <property type="entry name" value="Hydrolase_4"/>
    <property type="match status" value="1"/>
</dbReference>